<comment type="caution">
    <text evidence="2">The sequence shown here is derived from an EMBL/GenBank/DDBJ whole genome shotgun (WGS) entry which is preliminary data.</text>
</comment>
<evidence type="ECO:0000313" key="2">
    <source>
        <dbReference type="EMBL" id="PSR76709.1"/>
    </source>
</evidence>
<dbReference type="STRING" id="98765.A0A2R6NU65"/>
<dbReference type="AlphaFoldDB" id="A0A2R6NU65"/>
<name>A0A2R6NU65_9APHY</name>
<evidence type="ECO:0000313" key="3">
    <source>
        <dbReference type="Proteomes" id="UP000186601"/>
    </source>
</evidence>
<feature type="region of interest" description="Disordered" evidence="1">
    <location>
        <begin position="1"/>
        <end position="22"/>
    </location>
</feature>
<keyword evidence="3" id="KW-1185">Reference proteome</keyword>
<feature type="compositionally biased region" description="Basic and acidic residues" evidence="1">
    <location>
        <begin position="106"/>
        <end position="118"/>
    </location>
</feature>
<sequence length="216" mass="23270">MSSRRRVGFSTSASEASRRQLMQPVPCWEKVWTLPENAQPGSTLKVFKWVKTDRKQQFSDDEGETDQPLAPLPDEPEAVEGDDEMDQDEATNSIAPDATPMPISREVSEPFVPKEESKPASPKPHPLSISFQAPSPTPVPDDDGLDESLKPSEGTLVGGVGDITADISLDMSEMGPDGEPFEGANDMSQLQATDALLGGPLLDATMEEDPFSTTSP</sequence>
<feature type="region of interest" description="Disordered" evidence="1">
    <location>
        <begin position="54"/>
        <end position="216"/>
    </location>
</feature>
<organism evidence="2 3">
    <name type="scientific">Hermanssonia centrifuga</name>
    <dbReference type="NCBI Taxonomy" id="98765"/>
    <lineage>
        <taxon>Eukaryota</taxon>
        <taxon>Fungi</taxon>
        <taxon>Dikarya</taxon>
        <taxon>Basidiomycota</taxon>
        <taxon>Agaricomycotina</taxon>
        <taxon>Agaricomycetes</taxon>
        <taxon>Polyporales</taxon>
        <taxon>Meruliaceae</taxon>
        <taxon>Hermanssonia</taxon>
    </lineage>
</organism>
<accession>A0A2R6NU65</accession>
<proteinExistence type="predicted"/>
<evidence type="ECO:0000256" key="1">
    <source>
        <dbReference type="SAM" id="MobiDB-lite"/>
    </source>
</evidence>
<protein>
    <submittedName>
        <fullName evidence="2">Uncharacterized protein</fullName>
    </submittedName>
</protein>
<dbReference type="EMBL" id="MLYV02000837">
    <property type="protein sequence ID" value="PSR76709.1"/>
    <property type="molecule type" value="Genomic_DNA"/>
</dbReference>
<dbReference type="OrthoDB" id="2595509at2759"/>
<feature type="compositionally biased region" description="Acidic residues" evidence="1">
    <location>
        <begin position="74"/>
        <end position="89"/>
    </location>
</feature>
<gene>
    <name evidence="2" type="ORF">PHLCEN_2v8306</name>
</gene>
<reference evidence="2 3" key="1">
    <citation type="submission" date="2018-02" db="EMBL/GenBank/DDBJ databases">
        <title>Genome sequence of the basidiomycete white-rot fungus Phlebia centrifuga.</title>
        <authorList>
            <person name="Granchi Z."/>
            <person name="Peng M."/>
            <person name="de Vries R.P."/>
            <person name="Hilden K."/>
            <person name="Makela M.R."/>
            <person name="Grigoriev I."/>
            <person name="Riley R."/>
        </authorList>
    </citation>
    <scope>NUCLEOTIDE SEQUENCE [LARGE SCALE GENOMIC DNA]</scope>
    <source>
        <strain evidence="2 3">FBCC195</strain>
    </source>
</reference>
<dbReference type="Proteomes" id="UP000186601">
    <property type="component" value="Unassembled WGS sequence"/>
</dbReference>